<name>A0A7D3R1C2_9VIRU</name>
<reference evidence="1 2" key="1">
    <citation type="submission" date="2020-04" db="EMBL/GenBank/DDBJ databases">
        <title>Advantages and limits of metagenomic assembly and binning of a giant virus.</title>
        <authorList>
            <person name="Schulz F."/>
            <person name="Andreani J."/>
            <person name="Francis R."/>
            <person name="Boudjemaa H."/>
            <person name="Bou Khalil J.Y."/>
            <person name="Lee J."/>
            <person name="La Scola B."/>
            <person name="Woyke T."/>
        </authorList>
    </citation>
    <scope>NUCLEOTIDE SEQUENCE [LARGE SCALE GENOMIC DNA]</scope>
    <source>
        <strain evidence="1 2">FV1/VV64</strain>
    </source>
</reference>
<dbReference type="Proteomes" id="UP001162001">
    <property type="component" value="Segment"/>
</dbReference>
<sequence length="403" mass="48188">MNNKKYIFKDLKTITNLRNYGNIIWNNDLEIDKRFKISDYLSYVKSTDIYKSFNDKLNIDFDTYTNFRIMGVCNLYNQLKLTITDISEYIYIITDQIYKTLYISIGRCHPIFWYKCTNKKSYIDTFDNIFESYNVNDYTLDHKMNIKGFIGNEDILSLNIHDLENHLILNKYSDKLIWGSFWLDHPFREEYLTKSVSYTDSIIYTGQSMRQEENKYTVSVRTLYSKSLITIHCYNDAYVVELRYNPINTHHIVTINEIFGRSYNIDMPIDVVITLINFPFVTYNDILNMIPFNQFHMYIITLLTDMNKSNDTTIQKLDEIINNLDKDDELVIEVKHYINQLENYKLLKQIIDENNFNDVIENIDNLNDTTISKIINDLMNKYNCIDNDFIKRKLYEYLNNVDV</sequence>
<dbReference type="EMBL" id="MT418680">
    <property type="protein sequence ID" value="QKF93698.1"/>
    <property type="molecule type" value="Genomic_DNA"/>
</dbReference>
<organism evidence="1 2">
    <name type="scientific">Fadolivirus FV1/VV64</name>
    <dbReference type="NCBI Taxonomy" id="3070911"/>
    <lineage>
        <taxon>Viruses</taxon>
        <taxon>Varidnaviria</taxon>
        <taxon>Bamfordvirae</taxon>
        <taxon>Nucleocytoviricota</taxon>
        <taxon>Megaviricetes</taxon>
        <taxon>Imitervirales</taxon>
        <taxon>Mimiviridae</taxon>
        <taxon>Klosneuvirinae</taxon>
        <taxon>Fadolivirus</taxon>
        <taxon>Fadolivirus algeromassiliense</taxon>
    </lineage>
</organism>
<evidence type="ECO:0000313" key="1">
    <source>
        <dbReference type="EMBL" id="QKF93698.1"/>
    </source>
</evidence>
<protein>
    <submittedName>
        <fullName evidence="1">Uncharacterized protein</fullName>
    </submittedName>
</protein>
<evidence type="ECO:0000313" key="2">
    <source>
        <dbReference type="Proteomes" id="UP001162001"/>
    </source>
</evidence>
<proteinExistence type="predicted"/>
<keyword evidence="2" id="KW-1185">Reference proteome</keyword>
<accession>A0A7D3R1C2</accession>
<gene>
    <name evidence="1" type="ORF">Fadolivirus_1_240</name>
</gene>